<name>A0A0E9TCU0_ANGAN</name>
<proteinExistence type="predicted"/>
<organism evidence="1">
    <name type="scientific">Anguilla anguilla</name>
    <name type="common">European freshwater eel</name>
    <name type="synonym">Muraena anguilla</name>
    <dbReference type="NCBI Taxonomy" id="7936"/>
    <lineage>
        <taxon>Eukaryota</taxon>
        <taxon>Metazoa</taxon>
        <taxon>Chordata</taxon>
        <taxon>Craniata</taxon>
        <taxon>Vertebrata</taxon>
        <taxon>Euteleostomi</taxon>
        <taxon>Actinopterygii</taxon>
        <taxon>Neopterygii</taxon>
        <taxon>Teleostei</taxon>
        <taxon>Anguilliformes</taxon>
        <taxon>Anguillidae</taxon>
        <taxon>Anguilla</taxon>
    </lineage>
</organism>
<reference evidence="1" key="2">
    <citation type="journal article" date="2015" name="Fish Shellfish Immunol.">
        <title>Early steps in the European eel (Anguilla anguilla)-Vibrio vulnificus interaction in the gills: Role of the RtxA13 toxin.</title>
        <authorList>
            <person name="Callol A."/>
            <person name="Pajuelo D."/>
            <person name="Ebbesson L."/>
            <person name="Teles M."/>
            <person name="MacKenzie S."/>
            <person name="Amaro C."/>
        </authorList>
    </citation>
    <scope>NUCLEOTIDE SEQUENCE</scope>
</reference>
<reference evidence="1" key="1">
    <citation type="submission" date="2014-11" db="EMBL/GenBank/DDBJ databases">
        <authorList>
            <person name="Amaro Gonzalez C."/>
        </authorList>
    </citation>
    <scope>NUCLEOTIDE SEQUENCE</scope>
</reference>
<dbReference type="AlphaFoldDB" id="A0A0E9TCU0"/>
<accession>A0A0E9TCU0</accession>
<sequence>MCVCWRRQHRCKPELACWITRKQITQIRKICKRASYSYI</sequence>
<dbReference type="EMBL" id="GBXM01058029">
    <property type="protein sequence ID" value="JAH50548.1"/>
    <property type="molecule type" value="Transcribed_RNA"/>
</dbReference>
<protein>
    <submittedName>
        <fullName evidence="1">Uncharacterized protein</fullName>
    </submittedName>
</protein>
<evidence type="ECO:0000313" key="1">
    <source>
        <dbReference type="EMBL" id="JAH50548.1"/>
    </source>
</evidence>